<dbReference type="GO" id="GO:0004181">
    <property type="term" value="F:metallocarboxypeptidase activity"/>
    <property type="evidence" value="ECO:0007669"/>
    <property type="project" value="InterPro"/>
</dbReference>
<proteinExistence type="inferred from homology"/>
<dbReference type="GO" id="GO:0005615">
    <property type="term" value="C:extracellular space"/>
    <property type="evidence" value="ECO:0007669"/>
    <property type="project" value="TreeGrafter"/>
</dbReference>
<keyword evidence="3" id="KW-0121">Carboxypeptidase</keyword>
<feature type="chain" id="PRO_5041720916" description="Peptidase M14 domain-containing protein" evidence="11">
    <location>
        <begin position="23"/>
        <end position="1672"/>
    </location>
</feature>
<dbReference type="CDD" id="cd03858">
    <property type="entry name" value="M14_CP_N-E_like"/>
    <property type="match status" value="1"/>
</dbReference>
<evidence type="ECO:0000256" key="5">
    <source>
        <dbReference type="ARBA" id="ARBA00022723"/>
    </source>
</evidence>
<keyword evidence="8" id="KW-0325">Glycoprotein</keyword>
<evidence type="ECO:0000256" key="9">
    <source>
        <dbReference type="PROSITE-ProRule" id="PRU01379"/>
    </source>
</evidence>
<dbReference type="Pfam" id="PF00246">
    <property type="entry name" value="Peptidase_M14"/>
    <property type="match status" value="4"/>
</dbReference>
<dbReference type="PANTHER" id="PTHR11532:SF62">
    <property type="entry name" value="CARBOXYPEPTIDASE D"/>
    <property type="match status" value="1"/>
</dbReference>
<dbReference type="Gene3D" id="2.60.40.1120">
    <property type="entry name" value="Carboxypeptidase-like, regulatory domain"/>
    <property type="match status" value="4"/>
</dbReference>
<dbReference type="Proteomes" id="UP001187531">
    <property type="component" value="Unassembled WGS sequence"/>
</dbReference>
<feature type="domain" description="Peptidase M14" evidence="12">
    <location>
        <begin position="32"/>
        <end position="329"/>
    </location>
</feature>
<dbReference type="PROSITE" id="PS52035">
    <property type="entry name" value="PEPTIDASE_M14"/>
    <property type="match status" value="3"/>
</dbReference>
<protein>
    <recommendedName>
        <fullName evidence="12">Peptidase M14 domain-containing protein</fullName>
    </recommendedName>
</protein>
<evidence type="ECO:0000256" key="2">
    <source>
        <dbReference type="ARBA" id="ARBA00005988"/>
    </source>
</evidence>
<dbReference type="InterPro" id="IPR008969">
    <property type="entry name" value="CarboxyPept-like_regulatory"/>
</dbReference>
<evidence type="ECO:0000313" key="13">
    <source>
        <dbReference type="EMBL" id="KAK2723863.1"/>
    </source>
</evidence>
<dbReference type="EMBL" id="JAVRJZ010000004">
    <property type="protein sequence ID" value="KAK2723863.1"/>
    <property type="molecule type" value="Genomic_DNA"/>
</dbReference>
<dbReference type="PROSITE" id="PS00132">
    <property type="entry name" value="CARBOXYPEPT_ZN_1"/>
    <property type="match status" value="2"/>
</dbReference>
<dbReference type="PROSITE" id="PS00133">
    <property type="entry name" value="CARBOXYPEPT_ZN_2"/>
    <property type="match status" value="1"/>
</dbReference>
<evidence type="ECO:0000256" key="3">
    <source>
        <dbReference type="ARBA" id="ARBA00022645"/>
    </source>
</evidence>
<dbReference type="SUPFAM" id="SSF49464">
    <property type="entry name" value="Carboxypeptidase regulatory domain-like"/>
    <property type="match status" value="3"/>
</dbReference>
<evidence type="ECO:0000256" key="6">
    <source>
        <dbReference type="ARBA" id="ARBA00022801"/>
    </source>
</evidence>
<evidence type="ECO:0000259" key="12">
    <source>
        <dbReference type="PROSITE" id="PS52035"/>
    </source>
</evidence>
<feature type="active site" description="Proton donor/acceptor" evidence="9">
    <location>
        <position position="704"/>
    </location>
</feature>
<keyword evidence="10" id="KW-0472">Membrane</keyword>
<dbReference type="InterPro" id="IPR057247">
    <property type="entry name" value="CARBOXYPEPT_ZN_2"/>
</dbReference>
<organism evidence="13 14">
    <name type="scientific">Artemia franciscana</name>
    <name type="common">Brine shrimp</name>
    <name type="synonym">Artemia sanfranciscana</name>
    <dbReference type="NCBI Taxonomy" id="6661"/>
    <lineage>
        <taxon>Eukaryota</taxon>
        <taxon>Metazoa</taxon>
        <taxon>Ecdysozoa</taxon>
        <taxon>Arthropoda</taxon>
        <taxon>Crustacea</taxon>
        <taxon>Branchiopoda</taxon>
        <taxon>Anostraca</taxon>
        <taxon>Artemiidae</taxon>
        <taxon>Artemia</taxon>
    </lineage>
</organism>
<dbReference type="InterPro" id="IPR057246">
    <property type="entry name" value="CARBOXYPEPT_ZN_1"/>
</dbReference>
<dbReference type="InterPro" id="IPR000834">
    <property type="entry name" value="Peptidase_M14"/>
</dbReference>
<evidence type="ECO:0000256" key="4">
    <source>
        <dbReference type="ARBA" id="ARBA00022670"/>
    </source>
</evidence>
<keyword evidence="10" id="KW-0812">Transmembrane</keyword>
<dbReference type="FunFam" id="3.40.630.10:FF:000020">
    <property type="entry name" value="Carboxypeptidase D"/>
    <property type="match status" value="1"/>
</dbReference>
<dbReference type="Gene3D" id="3.40.630.10">
    <property type="entry name" value="Zn peptidases"/>
    <property type="match status" value="4"/>
</dbReference>
<dbReference type="SUPFAM" id="SSF53187">
    <property type="entry name" value="Zn-dependent exopeptidases"/>
    <property type="match status" value="4"/>
</dbReference>
<dbReference type="InterPro" id="IPR050753">
    <property type="entry name" value="Peptidase_M14_domain"/>
</dbReference>
<keyword evidence="7" id="KW-0862">Zinc</keyword>
<dbReference type="PANTHER" id="PTHR11532">
    <property type="entry name" value="PROTEASE M14 CARBOXYPEPTIDASE"/>
    <property type="match status" value="1"/>
</dbReference>
<name>A0AA88I708_ARTSF</name>
<dbReference type="Pfam" id="PF13620">
    <property type="entry name" value="CarboxypepD_reg"/>
    <property type="match status" value="2"/>
</dbReference>
<dbReference type="GO" id="GO:0006518">
    <property type="term" value="P:peptide metabolic process"/>
    <property type="evidence" value="ECO:0007669"/>
    <property type="project" value="TreeGrafter"/>
</dbReference>
<gene>
    <name evidence="13" type="ORF">QYM36_002273</name>
</gene>
<feature type="domain" description="Peptidase M14" evidence="12">
    <location>
        <begin position="439"/>
        <end position="734"/>
    </location>
</feature>
<dbReference type="GO" id="GO:0016485">
    <property type="term" value="P:protein processing"/>
    <property type="evidence" value="ECO:0007669"/>
    <property type="project" value="TreeGrafter"/>
</dbReference>
<evidence type="ECO:0000256" key="7">
    <source>
        <dbReference type="ARBA" id="ARBA00022833"/>
    </source>
</evidence>
<keyword evidence="5" id="KW-0479">Metal-binding</keyword>
<keyword evidence="4" id="KW-0645">Protease</keyword>
<keyword evidence="10" id="KW-1133">Transmembrane helix</keyword>
<evidence type="ECO:0000256" key="1">
    <source>
        <dbReference type="ARBA" id="ARBA00001947"/>
    </source>
</evidence>
<keyword evidence="6" id="KW-0378">Hydrolase</keyword>
<comment type="similarity">
    <text evidence="2 9">Belongs to the peptidase M14 family.</text>
</comment>
<dbReference type="GO" id="GO:0008270">
    <property type="term" value="F:zinc ion binding"/>
    <property type="evidence" value="ECO:0007669"/>
    <property type="project" value="InterPro"/>
</dbReference>
<dbReference type="FunFam" id="2.60.40.1120:FF:000004">
    <property type="entry name" value="Carboxypeptidase E"/>
    <property type="match status" value="1"/>
</dbReference>
<feature type="domain" description="Peptidase M14" evidence="12">
    <location>
        <begin position="835"/>
        <end position="1115"/>
    </location>
</feature>
<sequence>MVNTSLCIFSALFLTLFTGVKSVPTSSTAIQKYHTTAELEELFNNLVLLNSTLARVGSIGKSVQDRNLTYIEISENVSLRPVGKPMMKLVGNMHGDEALGRELLLRLASYLVSSYSSDKRIQTMLRSTHIVIMPSMNPDGYEMSEPERNCIFGLGSEYDPKSNFTPKSQRGNANKVDLNRDFPSQWENMKGDKFWEGRQPETIAMMHWVLENPFVLSANLHGGSMAIAYPYDDSSNHTGGFESLSPDNSVFVHLAELYAKKHRRMNENFTTNGAKWYDVKGGMQDFNYVWGNCMDITVELSYCKYPPPDHLDQEWNDNKESLLAYIEAVHMGVKGQVTAENTGEGIAKAEVHVDGNDKYMLTSSAGEYWRLLLPGKYRISVKANGYAPTDWFDIIVPLTGVIEKHIQLRSVSPTTTTTVKPVQPTTPSELDRITDLKFVHHKYSDMFLWLQAMSIKYSHIMRLYSIGKSVQGQELWVAEISDNPGVHELGEPEFKYIGNMHGNEVVGREVLLHLIHLLCTEYGKNQRITTLVDTTRIHIMPSMNPDGYETSMLGDQQGVIGRANTNLVDLNRNFPDQYDGIVPNNENKKQEPETLAVMKWIKEYPFVLSANLHGGSIVANYPFDDRPDGRQGYSKSPDDAVFRHLASVYSENHPIMHKGNPCDGFFLGEKFQDGITNGAEWYSVSGGMQDWNYLHSNTFEITVEISCNKFPYEMDLERYWNENKEALLAFIEQVHMGVTGFVLDENNNCIPNATIRVKGINHDIVSASGGDYWRLLVPGDYEITVLAEGYISSTQKVTVSKNEKASLNFTLKAENLEEWSKEMDFGLKENVATNQYLTNSEVNEALAQIENEVPDIAEFQSGSDWSTHIRPVKLGIEALGRRKPQILLAGGVYASEPIGRELIVRLGRHLAAGYKNNDTRIWSILTNSDVFLLPVVDYEGFKVASSNDSDCKHPDDFDQLSEIGSHFVRFMPKDKVILATQDFMRHFQIDFGLSIEAGGLYMRYPYDEPMEVEMSHSDNEFFRELSERYIGSHPTMSKTESQCPNPDGTHPLAGVVKGSSLSIPRVGSLIDFGYNALRAKLVSAHISCCLFPRAKDLPHLWMDNLESLMSFLDAANQGIRGKVRSFDGKMLKEGRIRVDDELHPINMEESSGTFATFLTEGRHTLYVTAPDHLEKSLNITVIKNQIQYLDVSLEETPDKKYPPKYLSYDELTTELKKISNSHRNITCLKSIGKTTEDRSIWALQIMANATGHCNSDEQAFALPLIRFIGGLSGKNLLSVEILRQFSSYIIQQFNVKMMDRVIEIIPVVDGDKLDGTNSSCEDLKAGEIANSFGGDAHSHGFKKEATSVMDHCRNNPASFQVLLDTGLTAVRRPPEAAEMQAGIIKGITLAYLNKTSILSGDVIKCQSTRMKRHEGHHVQKSSLTTWSLDNLGVPGIEIYLGCCAAPKEDELVKIWDDQKQALKAIATANLNGISGVASSNEGHPITNAAIKVYVGEVSVANISTGAFGQFSVLTSPGEITLNVYSYGYYDLSKVINVHTGEMIRLTLSVEKDKRVVGMPRFAFMLVAVSLILLALVIILALYMCCVRSRVNRRREGFRILNHNTLFQDDSSDDDSDSDGSFTKKKRKAFRGKFIQRQYRDETSDSESEIELFSQKKGQKNGLLNNNMSTGFV</sequence>
<feature type="signal peptide" evidence="11">
    <location>
        <begin position="1"/>
        <end position="22"/>
    </location>
</feature>
<evidence type="ECO:0000313" key="14">
    <source>
        <dbReference type="Proteomes" id="UP001187531"/>
    </source>
</evidence>
<evidence type="ECO:0000256" key="11">
    <source>
        <dbReference type="SAM" id="SignalP"/>
    </source>
</evidence>
<evidence type="ECO:0000256" key="10">
    <source>
        <dbReference type="SAM" id="Phobius"/>
    </source>
</evidence>
<keyword evidence="11" id="KW-0732">Signal</keyword>
<comment type="cofactor">
    <cofactor evidence="1">
        <name>Zn(2+)</name>
        <dbReference type="ChEBI" id="CHEBI:29105"/>
    </cofactor>
</comment>
<feature type="transmembrane region" description="Helical" evidence="10">
    <location>
        <begin position="1561"/>
        <end position="1584"/>
    </location>
</feature>
<comment type="caution">
    <text evidence="9">Lacks conserved residue(s) required for the propagation of feature annotation.</text>
</comment>
<comment type="caution">
    <text evidence="13">The sequence shown here is derived from an EMBL/GenBank/DDBJ whole genome shotgun (WGS) entry which is preliminary data.</text>
</comment>
<evidence type="ECO:0000256" key="8">
    <source>
        <dbReference type="ARBA" id="ARBA00023180"/>
    </source>
</evidence>
<reference evidence="13" key="1">
    <citation type="submission" date="2023-07" db="EMBL/GenBank/DDBJ databases">
        <title>Chromosome-level genome assembly of Artemia franciscana.</title>
        <authorList>
            <person name="Jo E."/>
        </authorList>
    </citation>
    <scope>NUCLEOTIDE SEQUENCE</scope>
    <source>
        <tissue evidence="13">Whole body</tissue>
    </source>
</reference>
<dbReference type="PRINTS" id="PR00765">
    <property type="entry name" value="CRBOXYPTASEA"/>
</dbReference>
<accession>A0AA88I708</accession>
<dbReference type="SMART" id="SM00631">
    <property type="entry name" value="Zn_pept"/>
    <property type="match status" value="2"/>
</dbReference>
<feature type="active site" description="Proton donor/acceptor" evidence="9">
    <location>
        <position position="299"/>
    </location>
</feature>
<keyword evidence="14" id="KW-1185">Reference proteome</keyword>
<dbReference type="CDD" id="cd11308">
    <property type="entry name" value="Peptidase_M14NE-CP-C_like"/>
    <property type="match status" value="2"/>
</dbReference>